<reference evidence="3" key="1">
    <citation type="submission" date="2022-11" db="UniProtKB">
        <authorList>
            <consortium name="WormBaseParasite"/>
        </authorList>
    </citation>
    <scope>IDENTIFICATION</scope>
</reference>
<evidence type="ECO:0000313" key="3">
    <source>
        <dbReference type="WBParaSite" id="PSU_v2.g7171.t1"/>
    </source>
</evidence>
<dbReference type="WBParaSite" id="PSU_v2.g7171.t1">
    <property type="protein sequence ID" value="PSU_v2.g7171.t1"/>
    <property type="gene ID" value="PSU_v2.g7171"/>
</dbReference>
<dbReference type="Gene3D" id="1.25.40.180">
    <property type="match status" value="1"/>
</dbReference>
<dbReference type="Proteomes" id="UP000887577">
    <property type="component" value="Unplaced"/>
</dbReference>
<dbReference type="AlphaFoldDB" id="A0A914Z399"/>
<feature type="compositionally biased region" description="Polar residues" evidence="1">
    <location>
        <begin position="23"/>
        <end position="36"/>
    </location>
</feature>
<evidence type="ECO:0000313" key="2">
    <source>
        <dbReference type="Proteomes" id="UP000887577"/>
    </source>
</evidence>
<feature type="compositionally biased region" description="Polar residues" evidence="1">
    <location>
        <begin position="81"/>
        <end position="90"/>
    </location>
</feature>
<accession>A0A914Z399</accession>
<evidence type="ECO:0000256" key="1">
    <source>
        <dbReference type="SAM" id="MobiDB-lite"/>
    </source>
</evidence>
<feature type="region of interest" description="Disordered" evidence="1">
    <location>
        <begin position="62"/>
        <end position="90"/>
    </location>
</feature>
<keyword evidence="2" id="KW-1185">Reference proteome</keyword>
<organism evidence="2 3">
    <name type="scientific">Panagrolaimus superbus</name>
    <dbReference type="NCBI Taxonomy" id="310955"/>
    <lineage>
        <taxon>Eukaryota</taxon>
        <taxon>Metazoa</taxon>
        <taxon>Ecdysozoa</taxon>
        <taxon>Nematoda</taxon>
        <taxon>Chromadorea</taxon>
        <taxon>Rhabditida</taxon>
        <taxon>Tylenchina</taxon>
        <taxon>Panagrolaimomorpha</taxon>
        <taxon>Panagrolaimoidea</taxon>
        <taxon>Panagrolaimidae</taxon>
        <taxon>Panagrolaimus</taxon>
    </lineage>
</organism>
<feature type="compositionally biased region" description="Basic and acidic residues" evidence="1">
    <location>
        <begin position="451"/>
        <end position="461"/>
    </location>
</feature>
<proteinExistence type="predicted"/>
<dbReference type="SUPFAM" id="SSF48371">
    <property type="entry name" value="ARM repeat"/>
    <property type="match status" value="1"/>
</dbReference>
<feature type="compositionally biased region" description="Low complexity" evidence="1">
    <location>
        <begin position="1"/>
        <end position="17"/>
    </location>
</feature>
<name>A0A914Z399_9BILA</name>
<dbReference type="InterPro" id="IPR016024">
    <property type="entry name" value="ARM-type_fold"/>
</dbReference>
<feature type="region of interest" description="Disordered" evidence="1">
    <location>
        <begin position="1"/>
        <end position="44"/>
    </location>
</feature>
<sequence length="468" mass="52603">MQQQQQHQQMSSQQQQQGGVQDPLSNLRMSLSQQKQLTEEEIKRQQLDQEQYASRFLAAVQERVSQPRPSSASAASQSQSHLNGVANNTHGTSLQNLAATLQQEGLTGGYFDQDVNTYDFEAQHNANPPFQLSHDLLEKIGSLPNKMILYEVQIGLEQLLAEPSEFDAWIVAIRDCLARKDVTTDDLEAAAWLVIEMGIISENAQYNFAKVCTYLYERLSPFKESLLSQVKEFHTYRSQYPLDTVLNILVFIAELYVQAFAPVGIRNHPIPTILYEEFVEILNAEPMTDTLVKRVVQTLKLCGRHLETDIGEKAMGDIFKKLEEFTKEGSRPETLTDNGVCFITNLMHYRSSGWGGSTNDTNATSATSAAIRFAPDNNMDLTEEEIRFLESNGAMEGGSSFSSGPSSNDIYDAEILEDYEKFLRDHAEQTAISAAEKALERLSMEEEDDFESHVPHRDDNKTPTPPKS</sequence>
<feature type="compositionally biased region" description="Low complexity" evidence="1">
    <location>
        <begin position="66"/>
        <end position="80"/>
    </location>
</feature>
<protein>
    <submittedName>
        <fullName evidence="3">MIF4G domain-containing protein</fullName>
    </submittedName>
</protein>
<feature type="region of interest" description="Disordered" evidence="1">
    <location>
        <begin position="439"/>
        <end position="468"/>
    </location>
</feature>